<reference evidence="2 3" key="1">
    <citation type="submission" date="2007-06" db="EMBL/GenBank/DDBJ databases">
        <authorList>
            <person name="Shimkets L."/>
            <person name="Ferriera S."/>
            <person name="Johnson J."/>
            <person name="Kravitz S."/>
            <person name="Beeson K."/>
            <person name="Sutton G."/>
            <person name="Rogers Y.-H."/>
            <person name="Friedman R."/>
            <person name="Frazier M."/>
            <person name="Venter J.C."/>
        </authorList>
    </citation>
    <scope>NUCLEOTIDE SEQUENCE [LARGE SCALE GENOMIC DNA]</scope>
    <source>
        <strain evidence="2 3">SIR-1</strain>
    </source>
</reference>
<keyword evidence="3" id="KW-1185">Reference proteome</keyword>
<dbReference type="AlphaFoldDB" id="A6G7K4"/>
<evidence type="ECO:0000313" key="3">
    <source>
        <dbReference type="Proteomes" id="UP000005801"/>
    </source>
</evidence>
<feature type="region of interest" description="Disordered" evidence="1">
    <location>
        <begin position="116"/>
        <end position="153"/>
    </location>
</feature>
<feature type="compositionally biased region" description="Low complexity" evidence="1">
    <location>
        <begin position="37"/>
        <end position="55"/>
    </location>
</feature>
<organism evidence="2 3">
    <name type="scientific">Plesiocystis pacifica SIR-1</name>
    <dbReference type="NCBI Taxonomy" id="391625"/>
    <lineage>
        <taxon>Bacteria</taxon>
        <taxon>Pseudomonadati</taxon>
        <taxon>Myxococcota</taxon>
        <taxon>Polyangia</taxon>
        <taxon>Nannocystales</taxon>
        <taxon>Nannocystaceae</taxon>
        <taxon>Plesiocystis</taxon>
    </lineage>
</organism>
<dbReference type="STRING" id="391625.PPSIR1_34232"/>
<feature type="region of interest" description="Disordered" evidence="1">
    <location>
        <begin position="37"/>
        <end position="89"/>
    </location>
</feature>
<protein>
    <submittedName>
        <fullName evidence="2">Uncharacterized protein</fullName>
    </submittedName>
</protein>
<feature type="compositionally biased region" description="Acidic residues" evidence="1">
    <location>
        <begin position="116"/>
        <end position="143"/>
    </location>
</feature>
<accession>A6G7K4</accession>
<evidence type="ECO:0000256" key="1">
    <source>
        <dbReference type="SAM" id="MobiDB-lite"/>
    </source>
</evidence>
<dbReference type="Proteomes" id="UP000005801">
    <property type="component" value="Unassembled WGS sequence"/>
</dbReference>
<dbReference type="EMBL" id="ABCS01000035">
    <property type="protein sequence ID" value="EDM78082.1"/>
    <property type="molecule type" value="Genomic_DNA"/>
</dbReference>
<comment type="caution">
    <text evidence="2">The sequence shown here is derived from an EMBL/GenBank/DDBJ whole genome shotgun (WGS) entry which is preliminary data.</text>
</comment>
<gene>
    <name evidence="2" type="ORF">PPSIR1_34232</name>
</gene>
<name>A6G7K4_9BACT</name>
<sequence length="307" mass="32593">MDWQQHELVFIMFLRHTSIAIIPSVLCLSLSLGCSDDTTEAEGGSETAGDTAGDGDTVGDEVGEESSSSGGGETTSSDSSSSEDEGCPVGAEGCPCTPGGGCDPGLMCEGGTCTEADPDAGETTEEGTTEEGTTEEGTTEEGETTTTGGGGGACMGDEFIEVELYSAELDGWTEETSMLGEGEILAWDQQTNDATATWTIDIPCDDTWHIWVRGWEQGQDDSYFAQLDGEPNPDAIFELDCTGGPQQSTYEWVELNWRDQQNGGPCEYEQDPWTADWDAGAHTLTLGYRESIAISEVWITNTTDAPN</sequence>
<proteinExistence type="predicted"/>
<evidence type="ECO:0000313" key="2">
    <source>
        <dbReference type="EMBL" id="EDM78082.1"/>
    </source>
</evidence>